<evidence type="ECO:0000256" key="4">
    <source>
        <dbReference type="PIRSR" id="PIRSR000894-2"/>
    </source>
</evidence>
<reference evidence="6" key="1">
    <citation type="journal article" date="2020" name="Stud. Mycol.">
        <title>101 Dothideomycetes genomes: a test case for predicting lifestyles and emergence of pathogens.</title>
        <authorList>
            <person name="Haridas S."/>
            <person name="Albert R."/>
            <person name="Binder M."/>
            <person name="Bloem J."/>
            <person name="Labutti K."/>
            <person name="Salamov A."/>
            <person name="Andreopoulos B."/>
            <person name="Baker S."/>
            <person name="Barry K."/>
            <person name="Bills G."/>
            <person name="Bluhm B."/>
            <person name="Cannon C."/>
            <person name="Castanera R."/>
            <person name="Culley D."/>
            <person name="Daum C."/>
            <person name="Ezra D."/>
            <person name="Gonzalez J."/>
            <person name="Henrissat B."/>
            <person name="Kuo A."/>
            <person name="Liang C."/>
            <person name="Lipzen A."/>
            <person name="Lutzoni F."/>
            <person name="Magnuson J."/>
            <person name="Mondo S."/>
            <person name="Nolan M."/>
            <person name="Ohm R."/>
            <person name="Pangilinan J."/>
            <person name="Park H.-J."/>
            <person name="Ramirez L."/>
            <person name="Alfaro M."/>
            <person name="Sun H."/>
            <person name="Tritt A."/>
            <person name="Yoshinaga Y."/>
            <person name="Zwiers L.-H."/>
            <person name="Turgeon B."/>
            <person name="Goodwin S."/>
            <person name="Spatafora J."/>
            <person name="Crous P."/>
            <person name="Grigoriev I."/>
        </authorList>
    </citation>
    <scope>NUCLEOTIDE SEQUENCE</scope>
    <source>
        <strain evidence="6">ATCC 36951</strain>
    </source>
</reference>
<keyword evidence="7" id="KW-1185">Reference proteome</keyword>
<organism evidence="6 7">
    <name type="scientific">Zasmidium cellare ATCC 36951</name>
    <dbReference type="NCBI Taxonomy" id="1080233"/>
    <lineage>
        <taxon>Eukaryota</taxon>
        <taxon>Fungi</taxon>
        <taxon>Dikarya</taxon>
        <taxon>Ascomycota</taxon>
        <taxon>Pezizomycotina</taxon>
        <taxon>Dothideomycetes</taxon>
        <taxon>Dothideomycetidae</taxon>
        <taxon>Mycosphaerellales</taxon>
        <taxon>Mycosphaerellaceae</taxon>
        <taxon>Zasmidium</taxon>
    </lineage>
</organism>
<proteinExistence type="predicted"/>
<feature type="disulfide bond" evidence="4">
    <location>
        <begin position="47"/>
        <end position="378"/>
    </location>
</feature>
<dbReference type="InterPro" id="IPR000560">
    <property type="entry name" value="His_Pase_clade-2"/>
</dbReference>
<dbReference type="InterPro" id="IPR029033">
    <property type="entry name" value="His_PPase_superfam"/>
</dbReference>
<keyword evidence="4" id="KW-1015">Disulfide bond</keyword>
<dbReference type="Gene3D" id="3.40.50.1240">
    <property type="entry name" value="Phosphoglycerate mutase-like"/>
    <property type="match status" value="1"/>
</dbReference>
<evidence type="ECO:0000313" key="7">
    <source>
        <dbReference type="Proteomes" id="UP000799537"/>
    </source>
</evidence>
<dbReference type="Pfam" id="PF00328">
    <property type="entry name" value="His_Phos_2"/>
    <property type="match status" value="1"/>
</dbReference>
<feature type="signal peptide" evidence="5">
    <location>
        <begin position="1"/>
        <end position="16"/>
    </location>
</feature>
<feature type="chain" id="PRO_5025492920" description="3-phytase" evidence="5">
    <location>
        <begin position="17"/>
        <end position="460"/>
    </location>
</feature>
<gene>
    <name evidence="6" type="ORF">M409DRAFT_71657</name>
</gene>
<evidence type="ECO:0000256" key="5">
    <source>
        <dbReference type="SAM" id="SignalP"/>
    </source>
</evidence>
<keyword evidence="5" id="KW-0732">Signal</keyword>
<dbReference type="PIRSF" id="PIRSF000894">
    <property type="entry name" value="Acid_phosphatase"/>
    <property type="match status" value="1"/>
</dbReference>
<dbReference type="GO" id="GO:0009277">
    <property type="term" value="C:fungal-type cell wall"/>
    <property type="evidence" value="ECO:0007669"/>
    <property type="project" value="TreeGrafter"/>
</dbReference>
<dbReference type="GeneID" id="54572540"/>
<dbReference type="EMBL" id="ML993670">
    <property type="protein sequence ID" value="KAF2158421.1"/>
    <property type="molecule type" value="Genomic_DNA"/>
</dbReference>
<dbReference type="InterPro" id="IPR016274">
    <property type="entry name" value="Histidine_acid_Pase_euk"/>
</dbReference>
<sequence length="460" mass="50645">MALLLIATALLGCAGAEFSPLQHLGGNSPWFEGPNVFGIDPSPPGGCVVDQAAFTSRHGSRYPDPGAYYEWTNLSAKASQALLKKKLDFLKSWKPVLSHPELQISQLSLGGYAELYEMGVNYRWAYPDFYTENTPFALWANKYSTTVFRVVDSARLFARGYLGPNATTAGEIYSIESKDPRSIANSLAPSDLCPNYEDNGGGASGTTWAEIYLPPIVNRINTLLHGLHFNSSDVNIFPYLCGFETQIAGKRSPWCDVFTDDEILQYEYAQDLRYWYGTGLGTDLEKNMMLPFLTALVQRFVDGPNATYPSNTSSSSFHPNPLIATFTNDGQVNQLAAALGVFDNEAQLPATHIPHNRLFRASRISPMRGTIGFERLNCGRKGLFMRIKLNNAVYPVANYQDGPGRSCGLEKYKGLVAEKMKRFGDFEVACGVANSSVVPPGTERTFLTDVGLPFEEVRAP</sequence>
<feature type="active site" description="Proton donor" evidence="3">
    <location>
        <position position="329"/>
    </location>
</feature>
<evidence type="ECO:0000256" key="2">
    <source>
        <dbReference type="ARBA" id="ARBA00023180"/>
    </source>
</evidence>
<dbReference type="OrthoDB" id="6509975at2759"/>
<evidence type="ECO:0000313" key="6">
    <source>
        <dbReference type="EMBL" id="KAF2158421.1"/>
    </source>
</evidence>
<dbReference type="SUPFAM" id="SSF53254">
    <property type="entry name" value="Phosphoglycerate mutase-like"/>
    <property type="match status" value="1"/>
</dbReference>
<dbReference type="Proteomes" id="UP000799537">
    <property type="component" value="Unassembled WGS sequence"/>
</dbReference>
<dbReference type="AlphaFoldDB" id="A0A6A6BUJ9"/>
<accession>A0A6A6BUJ9</accession>
<keyword evidence="1" id="KW-0378">Hydrolase</keyword>
<keyword evidence="2" id="KW-0325">Glycoprotein</keyword>
<dbReference type="GO" id="GO:0003993">
    <property type="term" value="F:acid phosphatase activity"/>
    <property type="evidence" value="ECO:0007669"/>
    <property type="project" value="TreeGrafter"/>
</dbReference>
<evidence type="ECO:0000256" key="3">
    <source>
        <dbReference type="PIRSR" id="PIRSR000894-1"/>
    </source>
</evidence>
<dbReference type="RefSeq" id="XP_033659310.1">
    <property type="nucleotide sequence ID" value="XM_033819268.1"/>
</dbReference>
<evidence type="ECO:0000256" key="1">
    <source>
        <dbReference type="ARBA" id="ARBA00022801"/>
    </source>
</evidence>
<name>A0A6A6BUJ9_ZASCE</name>
<dbReference type="CDD" id="cd07061">
    <property type="entry name" value="HP_HAP_like"/>
    <property type="match status" value="1"/>
</dbReference>
<dbReference type="PANTHER" id="PTHR20963:SF23">
    <property type="entry name" value="3-PHYTASE"/>
    <property type="match status" value="1"/>
</dbReference>
<feature type="active site" description="Nucleophile" evidence="3">
    <location>
        <position position="58"/>
    </location>
</feature>
<dbReference type="PANTHER" id="PTHR20963">
    <property type="entry name" value="MULTIPLE INOSITOL POLYPHOSPHATE PHOSPHATASE-RELATED"/>
    <property type="match status" value="1"/>
</dbReference>
<protein>
    <recommendedName>
        <fullName evidence="8">3-phytase</fullName>
    </recommendedName>
</protein>
<feature type="disulfide bond" evidence="4">
    <location>
        <begin position="241"/>
        <end position="255"/>
    </location>
</feature>
<evidence type="ECO:0008006" key="8">
    <source>
        <dbReference type="Google" id="ProtNLM"/>
    </source>
</evidence>